<gene>
    <name evidence="2" type="ORF">FHS29_002202</name>
</gene>
<dbReference type="AlphaFoldDB" id="A0A841CEB5"/>
<evidence type="ECO:0000256" key="1">
    <source>
        <dbReference type="SAM" id="SignalP"/>
    </source>
</evidence>
<name>A0A841CEB5_9PSEU</name>
<accession>A0A841CEB5</accession>
<dbReference type="Proteomes" id="UP000547510">
    <property type="component" value="Unassembled WGS sequence"/>
</dbReference>
<evidence type="ECO:0000313" key="3">
    <source>
        <dbReference type="Proteomes" id="UP000547510"/>
    </source>
</evidence>
<sequence length="95" mass="9745">MVNRILAALLFLLAVPATALASSGLHDCGTSVQDRVGNGWCHGSGTFRLVVSCEDGRTARSPWISVAGGKGMLGVSCHSRATGAVIEKAPGNVRP</sequence>
<evidence type="ECO:0000313" key="2">
    <source>
        <dbReference type="EMBL" id="MBB5955621.1"/>
    </source>
</evidence>
<reference evidence="2 3" key="1">
    <citation type="submission" date="2020-08" db="EMBL/GenBank/DDBJ databases">
        <title>Genomic Encyclopedia of Type Strains, Phase III (KMG-III): the genomes of soil and plant-associated and newly described type strains.</title>
        <authorList>
            <person name="Whitman W."/>
        </authorList>
    </citation>
    <scope>NUCLEOTIDE SEQUENCE [LARGE SCALE GENOMIC DNA]</scope>
    <source>
        <strain evidence="2 3">CECT 8640</strain>
    </source>
</reference>
<protein>
    <submittedName>
        <fullName evidence="2">Uncharacterized protein</fullName>
    </submittedName>
</protein>
<dbReference type="EMBL" id="JACHJN010000003">
    <property type="protein sequence ID" value="MBB5955621.1"/>
    <property type="molecule type" value="Genomic_DNA"/>
</dbReference>
<feature type="chain" id="PRO_5032353186" evidence="1">
    <location>
        <begin position="22"/>
        <end position="95"/>
    </location>
</feature>
<comment type="caution">
    <text evidence="2">The sequence shown here is derived from an EMBL/GenBank/DDBJ whole genome shotgun (WGS) entry which is preliminary data.</text>
</comment>
<keyword evidence="1" id="KW-0732">Signal</keyword>
<proteinExistence type="predicted"/>
<feature type="signal peptide" evidence="1">
    <location>
        <begin position="1"/>
        <end position="21"/>
    </location>
</feature>
<dbReference type="RefSeq" id="WP_184690445.1">
    <property type="nucleotide sequence ID" value="NZ_JACHJN010000003.1"/>
</dbReference>
<keyword evidence="3" id="KW-1185">Reference proteome</keyword>
<organism evidence="2 3">
    <name type="scientific">Saccharothrix tamanrassetensis</name>
    <dbReference type="NCBI Taxonomy" id="1051531"/>
    <lineage>
        <taxon>Bacteria</taxon>
        <taxon>Bacillati</taxon>
        <taxon>Actinomycetota</taxon>
        <taxon>Actinomycetes</taxon>
        <taxon>Pseudonocardiales</taxon>
        <taxon>Pseudonocardiaceae</taxon>
        <taxon>Saccharothrix</taxon>
    </lineage>
</organism>